<protein>
    <submittedName>
        <fullName evidence="5">CIC11C00000003613</fullName>
    </submittedName>
</protein>
<name>A0A1L0D945_9ASCO</name>
<proteinExistence type="predicted"/>
<dbReference type="EMBL" id="LT635759">
    <property type="protein sequence ID" value="SGZ53044.1"/>
    <property type="molecule type" value="Genomic_DNA"/>
</dbReference>
<evidence type="ECO:0000256" key="3">
    <source>
        <dbReference type="SAM" id="SignalP"/>
    </source>
</evidence>
<dbReference type="Proteomes" id="UP000182334">
    <property type="component" value="Chromosome IV"/>
</dbReference>
<feature type="transmembrane region" description="Helical" evidence="2">
    <location>
        <begin position="464"/>
        <end position="486"/>
    </location>
</feature>
<evidence type="ECO:0000313" key="6">
    <source>
        <dbReference type="Proteomes" id="UP000182334"/>
    </source>
</evidence>
<dbReference type="OrthoDB" id="5312224at2759"/>
<feature type="transmembrane region" description="Helical" evidence="2">
    <location>
        <begin position="662"/>
        <end position="681"/>
    </location>
</feature>
<keyword evidence="2" id="KW-0472">Membrane</keyword>
<keyword evidence="2" id="KW-1133">Transmembrane helix</keyword>
<evidence type="ECO:0000313" key="5">
    <source>
        <dbReference type="EMBL" id="SGZ53044.1"/>
    </source>
</evidence>
<feature type="transmembrane region" description="Helical" evidence="2">
    <location>
        <begin position="607"/>
        <end position="625"/>
    </location>
</feature>
<feature type="transmembrane region" description="Helical" evidence="2">
    <location>
        <begin position="261"/>
        <end position="282"/>
    </location>
</feature>
<feature type="transmembrane region" description="Helical" evidence="2">
    <location>
        <begin position="398"/>
        <end position="420"/>
    </location>
</feature>
<dbReference type="InterPro" id="IPR010308">
    <property type="entry name" value="TRP_C"/>
</dbReference>
<keyword evidence="2" id="KW-0812">Transmembrane</keyword>
<sequence>MWIFRLSLPFVALLLIRFCSAAFVETYKLDGFSTSNYLLDTFIVDVALDVDNQLLKFYINSKVDDMSNSSTTEPIITDVDLLTNRYTTFHVDIDFMGKTFIKKDLRFCDILAVKNTSDYEDSPRYAGSLSPLSSAESPTSTALPKLPWAGFNDSSIARRQYPDGYLHFNESNSDFGLFASNNNTIEKIFSNSTGDLIGCPLYQNDSIAMYYQADISDHFNRLGSYTVRFAVVSNGQQSNVIGGVRVYVTPVLQPPVLSSTLFFGVFSLLLVTNCINFLITVFSPYQETSNPFLIEASTICNERLLKQLEASINRIVGYFQFALFLSALDLQYPGFLQPLMGQIRWCALLGINLLKKKTSIPLLESENIYITLNSSGLGALALYSSSSFVYYSWPNFMLCLLCWIAIAMVVYQILIMFRLFTSNFKRSHPKFMRSLPTVFGMGENNEVVFKYALSKNAWALFGHFLRQLLSTFGMPFLVLTFFMLYTSNNLSDKYWRLSQDHLRIDAFNETMSYDDLVCRPKFTNGTSFITSQRRNLHSIPLGSIIGGYFALVIWFALIAYFIFRYLLTFKRWVPIVNPNLRKLYTSIKVVIVWSYFYNEYRPDKAHFAVVDLLYTVLVLIIVGLLQKLGTVQVVLLIVLEFVQLSILVTVRPYYLKMRWYSLSWIIPAARLIQSILCIPYIRPLNVAEAPRTYIAYVQMLIHLFVAFTFVIHLFYCLGLTGTSFMRETKEKKNLGNYLGAKGASVDDFNDGFEYQPVAIKKETSSPRAEGETLSPRTTGAEEGGEVDYYRTKSEKILQRSQHLHAPTGLHHENSWEDEVTSDELDFEHTEARKQQKDYTTREGDRLYHKFFLDGAVDPEIRDLWLSREWNVETPTSPIPLAPEKLHEKTLPARFAGLAKHFSLLRACKKATKTKGFEVSRPRQIVVKPMHTVDDTLNLSDHQSD</sequence>
<dbReference type="GO" id="GO:0055085">
    <property type="term" value="P:transmembrane transport"/>
    <property type="evidence" value="ECO:0007669"/>
    <property type="project" value="TreeGrafter"/>
</dbReference>
<feature type="region of interest" description="Disordered" evidence="1">
    <location>
        <begin position="760"/>
        <end position="784"/>
    </location>
</feature>
<evidence type="ECO:0000256" key="2">
    <source>
        <dbReference type="SAM" id="Phobius"/>
    </source>
</evidence>
<dbReference type="PANTHER" id="PTHR31145:SF6">
    <property type="entry name" value="INTEGRAL MEMBRANE PROTEIN (AFU_ORTHOLOGUE AFUA_7G01610)"/>
    <property type="match status" value="1"/>
</dbReference>
<dbReference type="Pfam" id="PF06011">
    <property type="entry name" value="TRP"/>
    <property type="match status" value="1"/>
</dbReference>
<feature type="transmembrane region" description="Helical" evidence="2">
    <location>
        <begin position="631"/>
        <end position="650"/>
    </location>
</feature>
<feature type="compositionally biased region" description="Basic and acidic residues" evidence="1">
    <location>
        <begin position="760"/>
        <end position="770"/>
    </location>
</feature>
<dbReference type="GO" id="GO:0016020">
    <property type="term" value="C:membrane"/>
    <property type="evidence" value="ECO:0007669"/>
    <property type="project" value="TreeGrafter"/>
</dbReference>
<accession>A0A1L0D945</accession>
<dbReference type="STRING" id="45354.A0A1L0D945"/>
<feature type="domain" description="TRP C-terminal" evidence="4">
    <location>
        <begin position="396"/>
        <end position="730"/>
    </location>
</feature>
<feature type="signal peptide" evidence="3">
    <location>
        <begin position="1"/>
        <end position="21"/>
    </location>
</feature>
<dbReference type="PANTHER" id="PTHR31145">
    <property type="entry name" value="INTEGRAL MEMBRANE PROTEIN (AFU_ORTHOLOGUE AFUA_7G01610)"/>
    <property type="match status" value="1"/>
</dbReference>
<feature type="chain" id="PRO_5012340267" evidence="3">
    <location>
        <begin position="22"/>
        <end position="944"/>
    </location>
</feature>
<evidence type="ECO:0000259" key="4">
    <source>
        <dbReference type="Pfam" id="PF06011"/>
    </source>
</evidence>
<evidence type="ECO:0000256" key="1">
    <source>
        <dbReference type="SAM" id="MobiDB-lite"/>
    </source>
</evidence>
<gene>
    <name evidence="5" type="ORF">SAMEA4029010_CIC11G00000003613</name>
</gene>
<organism evidence="5 6">
    <name type="scientific">Sungouiella intermedia</name>
    <dbReference type="NCBI Taxonomy" id="45354"/>
    <lineage>
        <taxon>Eukaryota</taxon>
        <taxon>Fungi</taxon>
        <taxon>Dikarya</taxon>
        <taxon>Ascomycota</taxon>
        <taxon>Saccharomycotina</taxon>
        <taxon>Pichiomycetes</taxon>
        <taxon>Metschnikowiaceae</taxon>
        <taxon>Sungouiella</taxon>
    </lineage>
</organism>
<feature type="transmembrane region" description="Helical" evidence="2">
    <location>
        <begin position="541"/>
        <end position="563"/>
    </location>
</feature>
<dbReference type="InterPro" id="IPR040241">
    <property type="entry name" value="TRP_Flc/Pkd2-like"/>
</dbReference>
<reference evidence="5 6" key="1">
    <citation type="submission" date="2016-10" db="EMBL/GenBank/DDBJ databases">
        <authorList>
            <person name="de Groot N.N."/>
        </authorList>
    </citation>
    <scope>NUCLEOTIDE SEQUENCE [LARGE SCALE GENOMIC DNA]</scope>
    <source>
        <strain evidence="5 6">CBS 141442</strain>
    </source>
</reference>
<dbReference type="AlphaFoldDB" id="A0A1L0D945"/>
<feature type="transmembrane region" description="Helical" evidence="2">
    <location>
        <begin position="693"/>
        <end position="717"/>
    </location>
</feature>
<keyword evidence="6" id="KW-1185">Reference proteome</keyword>
<keyword evidence="3" id="KW-0732">Signal</keyword>